<dbReference type="AlphaFoldDB" id="A0A9Q0E9P8"/>
<feature type="region of interest" description="Disordered" evidence="1">
    <location>
        <begin position="148"/>
        <end position="168"/>
    </location>
</feature>
<organism evidence="2 3">
    <name type="scientific">Muraenolepis orangiensis</name>
    <name type="common">Patagonian moray cod</name>
    <dbReference type="NCBI Taxonomy" id="630683"/>
    <lineage>
        <taxon>Eukaryota</taxon>
        <taxon>Metazoa</taxon>
        <taxon>Chordata</taxon>
        <taxon>Craniata</taxon>
        <taxon>Vertebrata</taxon>
        <taxon>Euteleostomi</taxon>
        <taxon>Actinopterygii</taxon>
        <taxon>Neopterygii</taxon>
        <taxon>Teleostei</taxon>
        <taxon>Neoteleostei</taxon>
        <taxon>Acanthomorphata</taxon>
        <taxon>Zeiogadaria</taxon>
        <taxon>Gadariae</taxon>
        <taxon>Gadiformes</taxon>
        <taxon>Muraenolepidoidei</taxon>
        <taxon>Muraenolepididae</taxon>
        <taxon>Muraenolepis</taxon>
    </lineage>
</organism>
<evidence type="ECO:0000256" key="1">
    <source>
        <dbReference type="SAM" id="MobiDB-lite"/>
    </source>
</evidence>
<sequence length="265" mass="30104">MAPLLRVEQGGRSLFEREGKIAAVYLEVESSSSEEEVEVSQNTDREDGNTKEADWDYEERRGPRPSAPEKQLQPKPQRGHTSEPWTREAGGRRREDRSTARREEEGGKRKQRLTVTGRESNGNIVEEIEELKRQYDINVQLAHCQHPRKTEWSDGHNRAAKGKVEGKKECQRPVAGEQWDMLCAWGHDAVGQHHAPRHSHINGSHHTRHTRHGARDVDREEEGHRDEDNKLRATPHLHQAPLVLDNTPSTSNKMGGMTSNGNRGA</sequence>
<protein>
    <submittedName>
        <fullName evidence="2">Uncharacterized protein</fullName>
    </submittedName>
</protein>
<name>A0A9Q0E9P8_9TELE</name>
<dbReference type="EMBL" id="JANIIK010000046">
    <property type="protein sequence ID" value="KAJ3602796.1"/>
    <property type="molecule type" value="Genomic_DNA"/>
</dbReference>
<reference evidence="2" key="1">
    <citation type="submission" date="2022-07" db="EMBL/GenBank/DDBJ databases">
        <title>Chromosome-level genome of Muraenolepis orangiensis.</title>
        <authorList>
            <person name="Kim J."/>
        </authorList>
    </citation>
    <scope>NUCLEOTIDE SEQUENCE</scope>
    <source>
        <strain evidence="2">KU_S4_2022</strain>
        <tissue evidence="2">Muscle</tissue>
    </source>
</reference>
<feature type="compositionally biased region" description="Polar residues" evidence="1">
    <location>
        <begin position="246"/>
        <end position="265"/>
    </location>
</feature>
<feature type="compositionally biased region" description="Basic and acidic residues" evidence="1">
    <location>
        <begin position="85"/>
        <end position="108"/>
    </location>
</feature>
<keyword evidence="3" id="KW-1185">Reference proteome</keyword>
<dbReference type="Proteomes" id="UP001148018">
    <property type="component" value="Unassembled WGS sequence"/>
</dbReference>
<proteinExistence type="predicted"/>
<gene>
    <name evidence="2" type="ORF">NHX12_030544</name>
</gene>
<feature type="region of interest" description="Disordered" evidence="1">
    <location>
        <begin position="28"/>
        <end position="118"/>
    </location>
</feature>
<feature type="region of interest" description="Disordered" evidence="1">
    <location>
        <begin position="194"/>
        <end position="265"/>
    </location>
</feature>
<accession>A0A9Q0E9P8</accession>
<feature type="compositionally biased region" description="Basic and acidic residues" evidence="1">
    <location>
        <begin position="43"/>
        <end position="62"/>
    </location>
</feature>
<evidence type="ECO:0000313" key="3">
    <source>
        <dbReference type="Proteomes" id="UP001148018"/>
    </source>
</evidence>
<comment type="caution">
    <text evidence="2">The sequence shown here is derived from an EMBL/GenBank/DDBJ whole genome shotgun (WGS) entry which is preliminary data.</text>
</comment>
<evidence type="ECO:0000313" key="2">
    <source>
        <dbReference type="EMBL" id="KAJ3602796.1"/>
    </source>
</evidence>
<feature type="compositionally biased region" description="Basic and acidic residues" evidence="1">
    <location>
        <begin position="213"/>
        <end position="231"/>
    </location>
</feature>
<feature type="compositionally biased region" description="Basic residues" evidence="1">
    <location>
        <begin position="194"/>
        <end position="212"/>
    </location>
</feature>